<organism evidence="1 2">
    <name type="scientific">Actinobacillus pleuropneumoniae serovar 6 str. Femo</name>
    <dbReference type="NCBI Taxonomy" id="754256"/>
    <lineage>
        <taxon>Bacteria</taxon>
        <taxon>Pseudomonadati</taxon>
        <taxon>Pseudomonadota</taxon>
        <taxon>Gammaproteobacteria</taxon>
        <taxon>Pasteurellales</taxon>
        <taxon>Pasteurellaceae</taxon>
        <taxon>Actinobacillus</taxon>
    </lineage>
</organism>
<dbReference type="Proteomes" id="UP000005341">
    <property type="component" value="Unassembled WGS sequence"/>
</dbReference>
<evidence type="ECO:0000313" key="2">
    <source>
        <dbReference type="Proteomes" id="UP000005341"/>
    </source>
</evidence>
<protein>
    <submittedName>
        <fullName evidence="1">Uncharacterized protein</fullName>
    </submittedName>
</protein>
<proteinExistence type="predicted"/>
<name>A0A828PRL8_ACTPL</name>
<gene>
    <name evidence="1" type="ORF">appser6_21180</name>
</gene>
<dbReference type="AlphaFoldDB" id="A0A828PRL8"/>
<reference evidence="1 2" key="1">
    <citation type="journal article" date="2010" name="J. Bacteriol.">
        <title>Comparative genomic characterization of Actinobacillus pleuropneumoniae.</title>
        <authorList>
            <person name="Xu Z."/>
            <person name="Chen X."/>
            <person name="Li L."/>
            <person name="Li T."/>
            <person name="Wang S."/>
            <person name="Chen H."/>
            <person name="Zhou R."/>
        </authorList>
    </citation>
    <scope>NUCLEOTIDE SEQUENCE [LARGE SCALE GENOMIC DNA]</scope>
    <source>
        <strain evidence="1 2">Femo</strain>
    </source>
</reference>
<dbReference type="EMBL" id="ADOG01000041">
    <property type="protein sequence ID" value="EFM90910.1"/>
    <property type="molecule type" value="Genomic_DNA"/>
</dbReference>
<evidence type="ECO:0000313" key="1">
    <source>
        <dbReference type="EMBL" id="EFM90910.1"/>
    </source>
</evidence>
<sequence>MVSQKRNVIEEKDRRSYFRVFLRFKNVKKSENMTACC</sequence>
<accession>A0A828PRL8</accession>
<comment type="caution">
    <text evidence="1">The sequence shown here is derived from an EMBL/GenBank/DDBJ whole genome shotgun (WGS) entry which is preliminary data.</text>
</comment>